<dbReference type="InterPro" id="IPR034122">
    <property type="entry name" value="Retropepsin-like_bacterial"/>
</dbReference>
<dbReference type="Gene3D" id="2.40.70.10">
    <property type="entry name" value="Acid Proteases"/>
    <property type="match status" value="1"/>
</dbReference>
<dbReference type="GO" id="GO:0006508">
    <property type="term" value="P:proteolysis"/>
    <property type="evidence" value="ECO:0007669"/>
    <property type="project" value="InterPro"/>
</dbReference>
<evidence type="ECO:0000313" key="2">
    <source>
        <dbReference type="EMBL" id="AEG00419.1"/>
    </source>
</evidence>
<dbReference type="eggNOG" id="COG3577">
    <property type="taxonomic scope" value="Bacteria"/>
</dbReference>
<dbReference type="RefSeq" id="WP_013818665.1">
    <property type="nucleotide sequence ID" value="NC_015572.1"/>
</dbReference>
<dbReference type="AlphaFoldDB" id="G0A589"/>
<dbReference type="Pfam" id="PF13975">
    <property type="entry name" value="gag-asp_proteas"/>
    <property type="match status" value="1"/>
</dbReference>
<proteinExistence type="predicted"/>
<dbReference type="KEGG" id="mmt:Metme_2009"/>
<evidence type="ECO:0000313" key="3">
    <source>
        <dbReference type="Proteomes" id="UP000008888"/>
    </source>
</evidence>
<dbReference type="InterPro" id="IPR001969">
    <property type="entry name" value="Aspartic_peptidase_AS"/>
</dbReference>
<keyword evidence="1" id="KW-0812">Transmembrane</keyword>
<keyword evidence="1" id="KW-1133">Transmembrane helix</keyword>
<dbReference type="SUPFAM" id="SSF50630">
    <property type="entry name" value="Acid proteases"/>
    <property type="match status" value="1"/>
</dbReference>
<dbReference type="PROSITE" id="PS00141">
    <property type="entry name" value="ASP_PROTEASE"/>
    <property type="match status" value="1"/>
</dbReference>
<organism evidence="2 3">
    <name type="scientific">Methylomonas methanica (strain DSM 25384 / MC09)</name>
    <dbReference type="NCBI Taxonomy" id="857087"/>
    <lineage>
        <taxon>Bacteria</taxon>
        <taxon>Pseudomonadati</taxon>
        <taxon>Pseudomonadota</taxon>
        <taxon>Gammaproteobacteria</taxon>
        <taxon>Methylococcales</taxon>
        <taxon>Methylococcaceae</taxon>
        <taxon>Methylomonas</taxon>
    </lineage>
</organism>
<sequence>MGIQDRDYYWEKHKSASKSNVGDFDQLLKRGKYRQKPAKQSTGSLRYLLVPALMLFGLWQGADRLLKQRAAHHPTSPTILIPGGAEPIAIPISGGLEITADRQGHFRGTAYINDVPMPFLIDTGATITSIPANLAYAANLPVGMPINSNTAGGKVVDRLTQLTSLKIGNAEIRNLDAAINQHLEEVLIGMNTLKYFTITQSGNTMTLVANGSSPEQIARAPIMPPSPVLPNTLAVEQPMAKPEIKRPTAIKRTVSCDANHVCTTKYSDR</sequence>
<dbReference type="GO" id="GO:0004190">
    <property type="term" value="F:aspartic-type endopeptidase activity"/>
    <property type="evidence" value="ECO:0007669"/>
    <property type="project" value="InterPro"/>
</dbReference>
<reference evidence="3" key="3">
    <citation type="submission" date="2011-05" db="EMBL/GenBank/DDBJ databases">
        <title>Complete sequence of Methylomonas methanica MC09.</title>
        <authorList>
            <consortium name="US DOE Joint Genome Institute"/>
            <person name="Lucas S."/>
            <person name="Han J."/>
            <person name="Lapidus A."/>
            <person name="Cheng J.-F."/>
            <person name="Goodwin L."/>
            <person name="Pitluck S."/>
            <person name="Peters L."/>
            <person name="Mikhailova N."/>
            <person name="Teshima H."/>
            <person name="Han C."/>
            <person name="Tapia R."/>
            <person name="Land M."/>
            <person name="Hauser L."/>
            <person name="Kyrpides N."/>
            <person name="Ivanova N."/>
            <person name="Pagani I."/>
            <person name="Stein L."/>
            <person name="Woyke T."/>
        </authorList>
    </citation>
    <scope>NUCLEOTIDE SEQUENCE [LARGE SCALE GENOMIC DNA]</scope>
    <source>
        <strain evidence="3">MC09</strain>
    </source>
</reference>
<dbReference type="CDD" id="cd05483">
    <property type="entry name" value="retropepsin_like_bacteria"/>
    <property type="match status" value="1"/>
</dbReference>
<keyword evidence="1" id="KW-0472">Membrane</keyword>
<evidence type="ECO:0008006" key="4">
    <source>
        <dbReference type="Google" id="ProtNLM"/>
    </source>
</evidence>
<reference key="2">
    <citation type="submission" date="2011-05" db="EMBL/GenBank/DDBJ databases">
        <title>Complete genome sequence of the aerobic marine methanotroph Methylomonas methanica MC09.</title>
        <authorList>
            <person name="Boden R."/>
            <person name="Cunliffe M."/>
            <person name="Scanlan J."/>
            <person name="Moussard H."/>
            <person name="Kits K.D."/>
            <person name="Klotz M."/>
            <person name="Jetten M."/>
            <person name="Vuilleumier S."/>
            <person name="Han J."/>
            <person name="Peters L."/>
            <person name="Mikhailova N."/>
            <person name="Teshima H."/>
            <person name="Tapia R."/>
            <person name="Kyrpides N."/>
            <person name="Ivanova N."/>
            <person name="Pagani I."/>
            <person name="Cheng J.-F."/>
            <person name="Goodwin L."/>
            <person name="Han C."/>
            <person name="Hauser L."/>
            <person name="Land M."/>
            <person name="Lapidus A."/>
            <person name="Lucas S."/>
            <person name="Pitluck S."/>
            <person name="Woyke T."/>
            <person name="Stein L.Y."/>
            <person name="Murrell C."/>
        </authorList>
    </citation>
    <scope>NUCLEOTIDE SEQUENCE</scope>
    <source>
        <strain>MC09</strain>
    </source>
</reference>
<reference evidence="2 3" key="1">
    <citation type="journal article" date="2011" name="J. Bacteriol.">
        <title>Complete Genome Sequence of the Aerobic Marine Methanotroph Methylomonas methanica MC09.</title>
        <authorList>
            <person name="Boden R."/>
            <person name="Cunliffe M."/>
            <person name="Scanlan J."/>
            <person name="Moussard H."/>
            <person name="Kits K.D."/>
            <person name="Klotz M.G."/>
            <person name="Jetten M.S."/>
            <person name="Vuilleumier S."/>
            <person name="Han J."/>
            <person name="Peters L."/>
            <person name="Mikhailova N."/>
            <person name="Teshima H."/>
            <person name="Tapia R."/>
            <person name="Kyrpides N."/>
            <person name="Ivanova N."/>
            <person name="Pagani I."/>
            <person name="Cheng J.F."/>
            <person name="Goodwin L."/>
            <person name="Han C."/>
            <person name="Hauser L."/>
            <person name="Land M.L."/>
            <person name="Lapidus A."/>
            <person name="Lucas S."/>
            <person name="Pitluck S."/>
            <person name="Woyke T."/>
            <person name="Stein L."/>
            <person name="Murrell J.C."/>
        </authorList>
    </citation>
    <scope>NUCLEOTIDE SEQUENCE [LARGE SCALE GENOMIC DNA]</scope>
    <source>
        <strain evidence="2 3">MC09</strain>
    </source>
</reference>
<keyword evidence="3" id="KW-1185">Reference proteome</keyword>
<dbReference type="Proteomes" id="UP000008888">
    <property type="component" value="Chromosome"/>
</dbReference>
<dbReference type="InterPro" id="IPR021109">
    <property type="entry name" value="Peptidase_aspartic_dom_sf"/>
</dbReference>
<gene>
    <name evidence="2" type="ordered locus">Metme_2009</name>
</gene>
<feature type="transmembrane region" description="Helical" evidence="1">
    <location>
        <begin position="44"/>
        <end position="62"/>
    </location>
</feature>
<protein>
    <recommendedName>
        <fullName evidence="4">Aspartyl protease</fullName>
    </recommendedName>
</protein>
<name>G0A589_METMM</name>
<accession>G0A589</accession>
<dbReference type="STRING" id="857087.Metme_2009"/>
<dbReference type="NCBIfam" id="TIGR02281">
    <property type="entry name" value="clan_AA_DTGA"/>
    <property type="match status" value="1"/>
</dbReference>
<dbReference type="HOGENOM" id="CLU_1198638_0_0_6"/>
<evidence type="ECO:0000256" key="1">
    <source>
        <dbReference type="SAM" id="Phobius"/>
    </source>
</evidence>
<dbReference type="InterPro" id="IPR011969">
    <property type="entry name" value="Clan_AA_Asp_peptidase_C"/>
</dbReference>
<dbReference type="OrthoDB" id="185963at2"/>
<dbReference type="EMBL" id="CP002738">
    <property type="protein sequence ID" value="AEG00419.1"/>
    <property type="molecule type" value="Genomic_DNA"/>
</dbReference>